<dbReference type="Ensembl" id="ENSGALT00010008805.1">
    <property type="protein sequence ID" value="ENSGALP00010005150.1"/>
    <property type="gene ID" value="ENSGALG00010003804.1"/>
</dbReference>
<dbReference type="AlphaFoldDB" id="A0A8V0XHF1"/>
<dbReference type="SUPFAM" id="SSF47216">
    <property type="entry name" value="Proteasome activator"/>
    <property type="match status" value="1"/>
</dbReference>
<evidence type="ECO:0000256" key="6">
    <source>
        <dbReference type="ARBA" id="ARBA00041321"/>
    </source>
</evidence>
<dbReference type="FunFam" id="1.20.120.180:FF:000002">
    <property type="entry name" value="Proteasome activator complex subunit 1"/>
    <property type="match status" value="1"/>
</dbReference>
<evidence type="ECO:0000313" key="10">
    <source>
        <dbReference type="Ensembl" id="ENSGALP00010005150.1"/>
    </source>
</evidence>
<keyword evidence="11" id="KW-1185">Reference proteome</keyword>
<dbReference type="InterPro" id="IPR036997">
    <property type="entry name" value="PA28_C_sf"/>
</dbReference>
<dbReference type="OrthoDB" id="6591885at2759"/>
<name>A0A8V0XHF1_CHICK</name>
<evidence type="ECO:0000256" key="3">
    <source>
        <dbReference type="ARBA" id="ARBA00037467"/>
    </source>
</evidence>
<evidence type="ECO:0000256" key="2">
    <source>
        <dbReference type="ARBA" id="ARBA00022942"/>
    </source>
</evidence>
<accession>A0A8V0XHF1</accession>
<gene>
    <name evidence="10" type="primary">PSME1</name>
</gene>
<dbReference type="GO" id="GO:0005654">
    <property type="term" value="C:nucleoplasm"/>
    <property type="evidence" value="ECO:0000318"/>
    <property type="project" value="GO_Central"/>
</dbReference>
<dbReference type="InterPro" id="IPR003185">
    <property type="entry name" value="Proteasome_activ_PA28_N"/>
</dbReference>
<dbReference type="GO" id="GO:0061136">
    <property type="term" value="P:regulation of proteasomal protein catabolic process"/>
    <property type="evidence" value="ECO:0000318"/>
    <property type="project" value="GO_Central"/>
</dbReference>
<dbReference type="Pfam" id="PF02251">
    <property type="entry name" value="PA28_N"/>
    <property type="match status" value="1"/>
</dbReference>
<dbReference type="GO" id="GO:2000045">
    <property type="term" value="P:regulation of G1/S transition of mitotic cell cycle"/>
    <property type="evidence" value="ECO:0000318"/>
    <property type="project" value="GO_Central"/>
</dbReference>
<feature type="region of interest" description="Disordered" evidence="7">
    <location>
        <begin position="89"/>
        <end position="118"/>
    </location>
</feature>
<keyword evidence="2" id="KW-0647">Proteasome</keyword>
<comment type="subunit">
    <text evidence="4">Heterodimer of PSME1 and PSME2, which forms a hexameric ring. PSME1 can form homoheptamers.</text>
</comment>
<dbReference type="GO" id="GO:0019884">
    <property type="term" value="P:antigen processing and presentation of exogenous antigen"/>
    <property type="evidence" value="ECO:0007669"/>
    <property type="project" value="Ensembl"/>
</dbReference>
<dbReference type="PANTHER" id="PTHR10660">
    <property type="entry name" value="PROTEASOME REGULATOR PA28"/>
    <property type="match status" value="1"/>
</dbReference>
<proteinExistence type="inferred from homology"/>
<feature type="domain" description="Proteasome activator PA28 N-terminal" evidence="8">
    <location>
        <begin position="62"/>
        <end position="98"/>
    </location>
</feature>
<dbReference type="GeneTree" id="ENSGT00950000183098"/>
<evidence type="ECO:0000256" key="4">
    <source>
        <dbReference type="ARBA" id="ARBA00038650"/>
    </source>
</evidence>
<sequence>MGRRAMRQSCGAQIYRADLWGSTDLWGLRIYGVDVWGSRDLWGADLWGAPHVSASQTKELLATFPARMAELGLMLTAPIFSMGSEELRAPLDIPMPDPNQKKKKGKDEEEEAPPCPPIPSHGSILALLEKLRPLLAEGRIHLAQVELWLKLQVPRIEDGDNFGVAVQEKVLELLTSSHTQLETLQNRIPKYLLERGDAVAKAVKNPHVEDYRAAVHVLDVAELSAARLALTQLRDAYAVLLDAVRKNLDKLQKPRGEPKSIIF</sequence>
<protein>
    <recommendedName>
        <fullName evidence="5">Proteasome activator complex subunit 1</fullName>
    </recommendedName>
    <alternativeName>
        <fullName evidence="6">Proteasome activator 28 subunit alpha</fullName>
    </alternativeName>
</protein>
<dbReference type="InterPro" id="IPR036252">
    <property type="entry name" value="Proteasome_activ_sf"/>
</dbReference>
<dbReference type="Gene3D" id="1.20.120.180">
    <property type="entry name" value="Proteasome activator pa28, C-terminal domain"/>
    <property type="match status" value="1"/>
</dbReference>
<reference evidence="10" key="2">
    <citation type="submission" date="2025-08" db="UniProtKB">
        <authorList>
            <consortium name="Ensembl"/>
        </authorList>
    </citation>
    <scope>IDENTIFICATION</scope>
    <source>
        <strain evidence="10">broiler</strain>
    </source>
</reference>
<evidence type="ECO:0000256" key="7">
    <source>
        <dbReference type="SAM" id="MobiDB-lite"/>
    </source>
</evidence>
<feature type="domain" description="Proteasome activator PA28 C-terminal" evidence="9">
    <location>
        <begin position="119"/>
        <end position="258"/>
    </location>
</feature>
<organism evidence="10 11">
    <name type="scientific">Gallus gallus</name>
    <name type="common">Chicken</name>
    <dbReference type="NCBI Taxonomy" id="9031"/>
    <lineage>
        <taxon>Eukaryota</taxon>
        <taxon>Metazoa</taxon>
        <taxon>Chordata</taxon>
        <taxon>Craniata</taxon>
        <taxon>Vertebrata</taxon>
        <taxon>Euteleostomi</taxon>
        <taxon>Archelosauria</taxon>
        <taxon>Archosauria</taxon>
        <taxon>Dinosauria</taxon>
        <taxon>Saurischia</taxon>
        <taxon>Theropoda</taxon>
        <taxon>Coelurosauria</taxon>
        <taxon>Aves</taxon>
        <taxon>Neognathae</taxon>
        <taxon>Galloanserae</taxon>
        <taxon>Galliformes</taxon>
        <taxon>Phasianidae</taxon>
        <taxon>Phasianinae</taxon>
        <taxon>Gallus</taxon>
    </lineage>
</organism>
<dbReference type="GO" id="GO:0008537">
    <property type="term" value="C:proteasome activator complex"/>
    <property type="evidence" value="ECO:0007669"/>
    <property type="project" value="InterPro"/>
</dbReference>
<dbReference type="Pfam" id="PF02252">
    <property type="entry name" value="PA28_C"/>
    <property type="match status" value="1"/>
</dbReference>
<evidence type="ECO:0000313" key="11">
    <source>
        <dbReference type="Proteomes" id="UP000000539"/>
    </source>
</evidence>
<dbReference type="GO" id="GO:0005737">
    <property type="term" value="C:cytoplasm"/>
    <property type="evidence" value="ECO:0000318"/>
    <property type="project" value="GO_Central"/>
</dbReference>
<evidence type="ECO:0000256" key="5">
    <source>
        <dbReference type="ARBA" id="ARBA00039303"/>
    </source>
</evidence>
<evidence type="ECO:0000259" key="8">
    <source>
        <dbReference type="Pfam" id="PF02251"/>
    </source>
</evidence>
<comment type="function">
    <text evidence="3">Implicated in immunoproteasome assembly and required for efficient antigen processing. The PA28 activator complex enhances the generation of class I binding peptides by altering the cleavage pattern of the proteasome.</text>
</comment>
<reference evidence="10" key="3">
    <citation type="submission" date="2025-09" db="UniProtKB">
        <authorList>
            <consortium name="Ensembl"/>
        </authorList>
    </citation>
    <scope>IDENTIFICATION</scope>
    <source>
        <strain evidence="10">broiler</strain>
    </source>
</reference>
<evidence type="ECO:0000259" key="9">
    <source>
        <dbReference type="Pfam" id="PF02252"/>
    </source>
</evidence>
<dbReference type="PANTHER" id="PTHR10660:SF5">
    <property type="entry name" value="PROTEASOME ACTIVATOR COMPLEX SUBUNIT 1"/>
    <property type="match status" value="1"/>
</dbReference>
<evidence type="ECO:0000256" key="1">
    <source>
        <dbReference type="ARBA" id="ARBA00005883"/>
    </source>
</evidence>
<dbReference type="GO" id="GO:0061133">
    <property type="term" value="F:endopeptidase activator activity"/>
    <property type="evidence" value="ECO:0000318"/>
    <property type="project" value="GO_Central"/>
</dbReference>
<dbReference type="Proteomes" id="UP000000539">
    <property type="component" value="Chromosome 35"/>
</dbReference>
<dbReference type="InterPro" id="IPR003186">
    <property type="entry name" value="PA28_C"/>
</dbReference>
<reference evidence="10" key="1">
    <citation type="submission" date="2020-11" db="EMBL/GenBank/DDBJ databases">
        <title>Gallus gallus (Chicken) genome, bGalGal1, GRCg7b, maternal haplotype autosomes + Z &amp; W.</title>
        <authorList>
            <person name="Warren W."/>
            <person name="Formenti G."/>
            <person name="Fedrigo O."/>
            <person name="Haase B."/>
            <person name="Mountcastle J."/>
            <person name="Balacco J."/>
            <person name="Tracey A."/>
            <person name="Schneider V."/>
            <person name="Okimoto R."/>
            <person name="Cheng H."/>
            <person name="Hawken R."/>
            <person name="Howe K."/>
            <person name="Jarvis E.D."/>
        </authorList>
    </citation>
    <scope>NUCLEOTIDE SEQUENCE [LARGE SCALE GENOMIC DNA]</scope>
    <source>
        <strain evidence="10">Broiler</strain>
    </source>
</reference>
<dbReference type="InterPro" id="IPR009077">
    <property type="entry name" value="Proteasome_activ_PA28"/>
</dbReference>
<comment type="similarity">
    <text evidence="1">Belongs to the PA28 family.</text>
</comment>